<dbReference type="GO" id="GO:0003677">
    <property type="term" value="F:DNA binding"/>
    <property type="evidence" value="ECO:0007669"/>
    <property type="project" value="InterPro"/>
</dbReference>
<dbReference type="EMBL" id="SNZP01000006">
    <property type="protein sequence ID" value="TDR80056.1"/>
    <property type="molecule type" value="Genomic_DNA"/>
</dbReference>
<name>A0A4R7B8J5_9NEIS</name>
<dbReference type="Gene3D" id="1.10.260.40">
    <property type="entry name" value="lambda repressor-like DNA-binding domains"/>
    <property type="match status" value="1"/>
</dbReference>
<gene>
    <name evidence="1" type="ORF">DFP86_106199</name>
</gene>
<evidence type="ECO:0008006" key="3">
    <source>
        <dbReference type="Google" id="ProtNLM"/>
    </source>
</evidence>
<comment type="caution">
    <text evidence="1">The sequence shown here is derived from an EMBL/GenBank/DDBJ whole genome shotgun (WGS) entry which is preliminary data.</text>
</comment>
<proteinExistence type="predicted"/>
<evidence type="ECO:0000313" key="2">
    <source>
        <dbReference type="Proteomes" id="UP000295611"/>
    </source>
</evidence>
<reference evidence="1 2" key="1">
    <citation type="submission" date="2019-03" db="EMBL/GenBank/DDBJ databases">
        <title>Genomic Encyclopedia of Type Strains, Phase III (KMG-III): the genomes of soil and plant-associated and newly described type strains.</title>
        <authorList>
            <person name="Whitman W."/>
        </authorList>
    </citation>
    <scope>NUCLEOTIDE SEQUENCE [LARGE SCALE GENOMIC DNA]</scope>
    <source>
        <strain evidence="1 2">CECT 8976</strain>
    </source>
</reference>
<keyword evidence="2" id="KW-1185">Reference proteome</keyword>
<organism evidence="1 2">
    <name type="scientific">Paludibacterium purpuratum</name>
    <dbReference type="NCBI Taxonomy" id="1144873"/>
    <lineage>
        <taxon>Bacteria</taxon>
        <taxon>Pseudomonadati</taxon>
        <taxon>Pseudomonadota</taxon>
        <taxon>Betaproteobacteria</taxon>
        <taxon>Neisseriales</taxon>
        <taxon>Chromobacteriaceae</taxon>
        <taxon>Paludibacterium</taxon>
    </lineage>
</organism>
<dbReference type="CDD" id="cd00093">
    <property type="entry name" value="HTH_XRE"/>
    <property type="match status" value="1"/>
</dbReference>
<dbReference type="InterPro" id="IPR010982">
    <property type="entry name" value="Lambda_DNA-bd_dom_sf"/>
</dbReference>
<dbReference type="SUPFAM" id="SSF47413">
    <property type="entry name" value="lambda repressor-like DNA-binding domains"/>
    <property type="match status" value="1"/>
</dbReference>
<dbReference type="RefSeq" id="WP_133680395.1">
    <property type="nucleotide sequence ID" value="NZ_SNZP01000006.1"/>
</dbReference>
<evidence type="ECO:0000313" key="1">
    <source>
        <dbReference type="EMBL" id="TDR80056.1"/>
    </source>
</evidence>
<protein>
    <recommendedName>
        <fullName evidence="3">Helix-turn-helix protein</fullName>
    </recommendedName>
</protein>
<sequence length="111" mass="11967">MLKKNIAVTVIPEAKQALEALGERLRASRIGQNLTIAQMAEKMLCAINTYRDLEAGKPTASLGNFANALWLLGQLETLKEVAPVSATLAAGRRAKRVRSGNITLSSTDLDF</sequence>
<dbReference type="Proteomes" id="UP000295611">
    <property type="component" value="Unassembled WGS sequence"/>
</dbReference>
<accession>A0A4R7B8J5</accession>
<dbReference type="OrthoDB" id="5422231at2"/>
<dbReference type="AlphaFoldDB" id="A0A4R7B8J5"/>
<dbReference type="InterPro" id="IPR001387">
    <property type="entry name" value="Cro/C1-type_HTH"/>
</dbReference>